<protein>
    <submittedName>
        <fullName evidence="1">Uncharacterized protein</fullName>
    </submittedName>
</protein>
<dbReference type="EMBL" id="JAASRM010000001">
    <property type="protein sequence ID" value="NIK90152.1"/>
    <property type="molecule type" value="Genomic_DNA"/>
</dbReference>
<organism evidence="1 2">
    <name type="scientific">Rhizomicrobium palustre</name>
    <dbReference type="NCBI Taxonomy" id="189966"/>
    <lineage>
        <taxon>Bacteria</taxon>
        <taxon>Pseudomonadati</taxon>
        <taxon>Pseudomonadota</taxon>
        <taxon>Alphaproteobacteria</taxon>
        <taxon>Micropepsales</taxon>
        <taxon>Micropepsaceae</taxon>
        <taxon>Rhizomicrobium</taxon>
    </lineage>
</organism>
<dbReference type="Proteomes" id="UP000570514">
    <property type="component" value="Unassembled WGS sequence"/>
</dbReference>
<evidence type="ECO:0000313" key="2">
    <source>
        <dbReference type="Proteomes" id="UP000570514"/>
    </source>
</evidence>
<name>A0A846N4N5_9PROT</name>
<gene>
    <name evidence="1" type="ORF">FHS83_003470</name>
</gene>
<proteinExistence type="predicted"/>
<sequence>MASWVRCIEYEVGIDPSISPQLLINLDVVQFMVRGTECTRVVFGAGESSSAIEVHETPEQILGVAPK</sequence>
<reference evidence="1 2" key="1">
    <citation type="submission" date="2020-03" db="EMBL/GenBank/DDBJ databases">
        <title>Genomic Encyclopedia of Type Strains, Phase IV (KMG-IV): sequencing the most valuable type-strain genomes for metagenomic binning, comparative biology and taxonomic classification.</title>
        <authorList>
            <person name="Goeker M."/>
        </authorList>
    </citation>
    <scope>NUCLEOTIDE SEQUENCE [LARGE SCALE GENOMIC DNA]</scope>
    <source>
        <strain evidence="1 2">DSM 19867</strain>
    </source>
</reference>
<keyword evidence="2" id="KW-1185">Reference proteome</keyword>
<comment type="caution">
    <text evidence="1">The sequence shown here is derived from an EMBL/GenBank/DDBJ whole genome shotgun (WGS) entry which is preliminary data.</text>
</comment>
<evidence type="ECO:0000313" key="1">
    <source>
        <dbReference type="EMBL" id="NIK90152.1"/>
    </source>
</evidence>
<accession>A0A846N4N5</accession>
<dbReference type="RefSeq" id="WP_167084470.1">
    <property type="nucleotide sequence ID" value="NZ_BAAADC010000001.1"/>
</dbReference>
<dbReference type="AlphaFoldDB" id="A0A846N4N5"/>